<dbReference type="Proteomes" id="UP000000763">
    <property type="component" value="Chromosome 10"/>
</dbReference>
<evidence type="ECO:0000313" key="3">
    <source>
        <dbReference type="Proteomes" id="UP000000763"/>
    </source>
</evidence>
<evidence type="ECO:0000313" key="2">
    <source>
        <dbReference type="EMBL" id="AAL58128.1"/>
    </source>
</evidence>
<dbReference type="EMBL" id="AC093093">
    <property type="protein sequence ID" value="AAL58128.1"/>
    <property type="molecule type" value="Genomic_DNA"/>
</dbReference>
<protein>
    <submittedName>
        <fullName evidence="2">Uncharacterized protein</fullName>
    </submittedName>
</protein>
<feature type="compositionally biased region" description="Basic and acidic residues" evidence="1">
    <location>
        <begin position="7"/>
        <end position="28"/>
    </location>
</feature>
<accession>Q8W2X0</accession>
<organism evidence="2 3">
    <name type="scientific">Oryza sativa subsp. japonica</name>
    <name type="common">Rice</name>
    <dbReference type="NCBI Taxonomy" id="39947"/>
    <lineage>
        <taxon>Eukaryota</taxon>
        <taxon>Viridiplantae</taxon>
        <taxon>Streptophyta</taxon>
        <taxon>Embryophyta</taxon>
        <taxon>Tracheophyta</taxon>
        <taxon>Spermatophyta</taxon>
        <taxon>Magnoliopsida</taxon>
        <taxon>Liliopsida</taxon>
        <taxon>Poales</taxon>
        <taxon>Poaceae</taxon>
        <taxon>BOP clade</taxon>
        <taxon>Oryzoideae</taxon>
        <taxon>Oryzeae</taxon>
        <taxon>Oryzinae</taxon>
        <taxon>Oryza</taxon>
        <taxon>Oryza sativa</taxon>
    </lineage>
</organism>
<sequence>MAAEYTNRVEAKKPVGGDDGGRRLEGKNSGDVGVLTPASNQKLRRTRVTMCTTIETRPTTATNTADAGMRSPPSIMEAAAGREKKIFWAFCLMTKRVQYV</sequence>
<evidence type="ECO:0000256" key="1">
    <source>
        <dbReference type="SAM" id="MobiDB-lite"/>
    </source>
</evidence>
<name>Q8W2X0_ORYSJ</name>
<reference evidence="3" key="2">
    <citation type="journal article" date="2008" name="Nucleic Acids Res.">
        <title>The rice annotation project database (RAP-DB): 2008 update.</title>
        <authorList>
            <consortium name="The rice annotation project (RAP)"/>
        </authorList>
    </citation>
    <scope>GENOME REANNOTATION</scope>
    <source>
        <strain evidence="3">cv. Nipponbare</strain>
    </source>
</reference>
<dbReference type="AlphaFoldDB" id="Q8W2X0"/>
<gene>
    <name evidence="2" type="primary">OSJNBb0076H04.1</name>
</gene>
<proteinExistence type="predicted"/>
<feature type="region of interest" description="Disordered" evidence="1">
    <location>
        <begin position="1"/>
        <end position="39"/>
    </location>
</feature>
<reference evidence="3" key="1">
    <citation type="journal article" date="2005" name="Nature">
        <title>The map-based sequence of the rice genome.</title>
        <authorList>
            <consortium name="International rice genome sequencing project (IRGSP)"/>
            <person name="Matsumoto T."/>
            <person name="Wu J."/>
            <person name="Kanamori H."/>
            <person name="Katayose Y."/>
            <person name="Fujisawa M."/>
            <person name="Namiki N."/>
            <person name="Mizuno H."/>
            <person name="Yamamoto K."/>
            <person name="Antonio B.A."/>
            <person name="Baba T."/>
            <person name="Sakata K."/>
            <person name="Nagamura Y."/>
            <person name="Aoki H."/>
            <person name="Arikawa K."/>
            <person name="Arita K."/>
            <person name="Bito T."/>
            <person name="Chiden Y."/>
            <person name="Fujitsuka N."/>
            <person name="Fukunaka R."/>
            <person name="Hamada M."/>
            <person name="Harada C."/>
            <person name="Hayashi A."/>
            <person name="Hijishita S."/>
            <person name="Honda M."/>
            <person name="Hosokawa S."/>
            <person name="Ichikawa Y."/>
            <person name="Idonuma A."/>
            <person name="Iijima M."/>
            <person name="Ikeda M."/>
            <person name="Ikeno M."/>
            <person name="Ito K."/>
            <person name="Ito S."/>
            <person name="Ito T."/>
            <person name="Ito Y."/>
            <person name="Ito Y."/>
            <person name="Iwabuchi A."/>
            <person name="Kamiya K."/>
            <person name="Karasawa W."/>
            <person name="Kurita K."/>
            <person name="Katagiri S."/>
            <person name="Kikuta A."/>
            <person name="Kobayashi H."/>
            <person name="Kobayashi N."/>
            <person name="Machita K."/>
            <person name="Maehara T."/>
            <person name="Masukawa M."/>
            <person name="Mizubayashi T."/>
            <person name="Mukai Y."/>
            <person name="Nagasaki H."/>
            <person name="Nagata Y."/>
            <person name="Naito S."/>
            <person name="Nakashima M."/>
            <person name="Nakama Y."/>
            <person name="Nakamichi Y."/>
            <person name="Nakamura M."/>
            <person name="Meguro A."/>
            <person name="Negishi M."/>
            <person name="Ohta I."/>
            <person name="Ohta T."/>
            <person name="Okamoto M."/>
            <person name="Ono N."/>
            <person name="Saji S."/>
            <person name="Sakaguchi M."/>
            <person name="Sakai K."/>
            <person name="Shibata M."/>
            <person name="Shimokawa T."/>
            <person name="Song J."/>
            <person name="Takazaki Y."/>
            <person name="Terasawa K."/>
            <person name="Tsugane M."/>
            <person name="Tsuji K."/>
            <person name="Ueda S."/>
            <person name="Waki K."/>
            <person name="Yamagata H."/>
            <person name="Yamamoto M."/>
            <person name="Yamamoto S."/>
            <person name="Yamane H."/>
            <person name="Yoshiki S."/>
            <person name="Yoshihara R."/>
            <person name="Yukawa K."/>
            <person name="Zhong H."/>
            <person name="Yano M."/>
            <person name="Yuan Q."/>
            <person name="Ouyang S."/>
            <person name="Liu J."/>
            <person name="Jones K.M."/>
            <person name="Gansberger K."/>
            <person name="Moffat K."/>
            <person name="Hill J."/>
            <person name="Bera J."/>
            <person name="Fadrosh D."/>
            <person name="Jin S."/>
            <person name="Johri S."/>
            <person name="Kim M."/>
            <person name="Overton L."/>
            <person name="Reardon M."/>
            <person name="Tsitrin T."/>
            <person name="Vuong H."/>
            <person name="Weaver B."/>
            <person name="Ciecko A."/>
            <person name="Tallon L."/>
            <person name="Jackson J."/>
            <person name="Pai G."/>
            <person name="Aken S.V."/>
            <person name="Utterback T."/>
            <person name="Reidmuller S."/>
            <person name="Feldblyum T."/>
            <person name="Hsiao J."/>
            <person name="Zismann V."/>
            <person name="Iobst S."/>
            <person name="de Vazeille A.R."/>
            <person name="Buell C.R."/>
            <person name="Ying K."/>
            <person name="Li Y."/>
            <person name="Lu T."/>
            <person name="Huang Y."/>
            <person name="Zhao Q."/>
            <person name="Feng Q."/>
            <person name="Zhang L."/>
            <person name="Zhu J."/>
            <person name="Weng Q."/>
            <person name="Mu J."/>
            <person name="Lu Y."/>
            <person name="Fan D."/>
            <person name="Liu Y."/>
            <person name="Guan J."/>
            <person name="Zhang Y."/>
            <person name="Yu S."/>
            <person name="Liu X."/>
            <person name="Zhang Y."/>
            <person name="Hong G."/>
            <person name="Han B."/>
            <person name="Choisne N."/>
            <person name="Demange N."/>
            <person name="Orjeda G."/>
            <person name="Samain S."/>
            <person name="Cattolico L."/>
            <person name="Pelletier E."/>
            <person name="Couloux A."/>
            <person name="Segurens B."/>
            <person name="Wincker P."/>
            <person name="D'Hont A."/>
            <person name="Scarpelli C."/>
            <person name="Weissenbach J."/>
            <person name="Salanoubat M."/>
            <person name="Quetier F."/>
            <person name="Yu Y."/>
            <person name="Kim H.R."/>
            <person name="Rambo T."/>
            <person name="Currie J."/>
            <person name="Collura K."/>
            <person name="Luo M."/>
            <person name="Yang T."/>
            <person name="Ammiraju J.S.S."/>
            <person name="Engler F."/>
            <person name="Soderlund C."/>
            <person name="Wing R.A."/>
            <person name="Palmer L.E."/>
            <person name="de la Bastide M."/>
            <person name="Spiegel L."/>
            <person name="Nascimento L."/>
            <person name="Zutavern T."/>
            <person name="O'Shaughnessy A."/>
            <person name="Dike S."/>
            <person name="Dedhia N."/>
            <person name="Preston R."/>
            <person name="Balija V."/>
            <person name="McCombie W.R."/>
            <person name="Chow T."/>
            <person name="Chen H."/>
            <person name="Chung M."/>
            <person name="Chen C."/>
            <person name="Shaw J."/>
            <person name="Wu H."/>
            <person name="Hsiao K."/>
            <person name="Chao Y."/>
            <person name="Chu M."/>
            <person name="Cheng C."/>
            <person name="Hour A."/>
            <person name="Lee P."/>
            <person name="Lin S."/>
            <person name="Lin Y."/>
            <person name="Liou J."/>
            <person name="Liu S."/>
            <person name="Hsing Y."/>
            <person name="Raghuvanshi S."/>
            <person name="Mohanty A."/>
            <person name="Bharti A.K."/>
            <person name="Gaur A."/>
            <person name="Gupta V."/>
            <person name="Kumar D."/>
            <person name="Ravi V."/>
            <person name="Vij S."/>
            <person name="Kapur A."/>
            <person name="Khurana P."/>
            <person name="Khurana P."/>
            <person name="Khurana J.P."/>
            <person name="Tyagi A.K."/>
            <person name="Gaikwad K."/>
            <person name="Singh A."/>
            <person name="Dalal V."/>
            <person name="Srivastava S."/>
            <person name="Dixit A."/>
            <person name="Pal A.K."/>
            <person name="Ghazi I.A."/>
            <person name="Yadav M."/>
            <person name="Pandit A."/>
            <person name="Bhargava A."/>
            <person name="Sureshbabu K."/>
            <person name="Batra K."/>
            <person name="Sharma T.R."/>
            <person name="Mohapatra T."/>
            <person name="Singh N.K."/>
            <person name="Messing J."/>
            <person name="Nelson A.B."/>
            <person name="Fuks G."/>
            <person name="Kavchok S."/>
            <person name="Keizer G."/>
            <person name="Linton E."/>
            <person name="Llaca V."/>
            <person name="Song R."/>
            <person name="Tanyolac B."/>
            <person name="Young S."/>
            <person name="Ho-Il K."/>
            <person name="Hahn J.H."/>
            <person name="Sangsakoo G."/>
            <person name="Vanavichit A."/>
            <person name="de Mattos Luiz.A.T."/>
            <person name="Zimmer P.D."/>
            <person name="Malone G."/>
            <person name="Dellagostin O."/>
            <person name="de Oliveira A.C."/>
            <person name="Bevan M."/>
            <person name="Bancroft I."/>
            <person name="Minx P."/>
            <person name="Cordum H."/>
            <person name="Wilson R."/>
            <person name="Cheng Z."/>
            <person name="Jin W."/>
            <person name="Jiang J."/>
            <person name="Leong S.A."/>
            <person name="Iwama H."/>
            <person name="Gojobori T."/>
            <person name="Itoh T."/>
            <person name="Niimura Y."/>
            <person name="Fujii Y."/>
            <person name="Habara T."/>
            <person name="Sakai H."/>
            <person name="Sato Y."/>
            <person name="Wilson G."/>
            <person name="Kumar K."/>
            <person name="McCouch S."/>
            <person name="Juretic N."/>
            <person name="Hoen D."/>
            <person name="Wright S."/>
            <person name="Bruskiewich R."/>
            <person name="Bureau T."/>
            <person name="Miyao A."/>
            <person name="Hirochika H."/>
            <person name="Nishikawa T."/>
            <person name="Kadowaki K."/>
            <person name="Sugiura M."/>
            <person name="Burr B."/>
            <person name="Sasaki T."/>
        </authorList>
    </citation>
    <scope>NUCLEOTIDE SEQUENCE [LARGE SCALE GENOMIC DNA]</scope>
    <source>
        <strain evidence="3">cv. Nipponbare</strain>
    </source>
</reference>